<dbReference type="Gene3D" id="3.30.420.430">
    <property type="match status" value="1"/>
</dbReference>
<evidence type="ECO:0000313" key="5">
    <source>
        <dbReference type="Proteomes" id="UP001595711"/>
    </source>
</evidence>
<feature type="domain" description="LysM" evidence="3">
    <location>
        <begin position="280"/>
        <end position="329"/>
    </location>
</feature>
<dbReference type="EMBL" id="JBHRYJ010000001">
    <property type="protein sequence ID" value="MFC3673920.1"/>
    <property type="molecule type" value="Genomic_DNA"/>
</dbReference>
<feature type="compositionally biased region" description="Pro residues" evidence="1">
    <location>
        <begin position="41"/>
        <end position="51"/>
    </location>
</feature>
<dbReference type="RefSeq" id="WP_379719909.1">
    <property type="nucleotide sequence ID" value="NZ_JBHRYJ010000001.1"/>
</dbReference>
<proteinExistence type="predicted"/>
<dbReference type="Pfam" id="PF01476">
    <property type="entry name" value="LysM"/>
    <property type="match status" value="1"/>
</dbReference>
<evidence type="ECO:0000256" key="1">
    <source>
        <dbReference type="SAM" id="MobiDB-lite"/>
    </source>
</evidence>
<dbReference type="SMART" id="SM00257">
    <property type="entry name" value="LysM"/>
    <property type="match status" value="1"/>
</dbReference>
<dbReference type="Gene3D" id="2.60.40.10">
    <property type="entry name" value="Immunoglobulins"/>
    <property type="match status" value="1"/>
</dbReference>
<feature type="region of interest" description="Disordered" evidence="1">
    <location>
        <begin position="34"/>
        <end position="57"/>
    </location>
</feature>
<dbReference type="InterPro" id="IPR036779">
    <property type="entry name" value="LysM_dom_sf"/>
</dbReference>
<dbReference type="Gene3D" id="3.10.350.10">
    <property type="entry name" value="LysM domain"/>
    <property type="match status" value="1"/>
</dbReference>
<dbReference type="InterPro" id="IPR044016">
    <property type="entry name" value="Big_13"/>
</dbReference>
<dbReference type="SUPFAM" id="SSF54106">
    <property type="entry name" value="LysM domain"/>
    <property type="match status" value="1"/>
</dbReference>
<keyword evidence="2" id="KW-0812">Transmembrane</keyword>
<dbReference type="InterPro" id="IPR013783">
    <property type="entry name" value="Ig-like_fold"/>
</dbReference>
<evidence type="ECO:0000313" key="4">
    <source>
        <dbReference type="EMBL" id="MFC3673920.1"/>
    </source>
</evidence>
<dbReference type="InterPro" id="IPR018392">
    <property type="entry name" value="LysM"/>
</dbReference>
<dbReference type="NCBIfam" id="NF033510">
    <property type="entry name" value="Ca_tandemer"/>
    <property type="match status" value="1"/>
</dbReference>
<keyword evidence="2" id="KW-0472">Membrane</keyword>
<dbReference type="PANTHER" id="PTHR34700:SF4">
    <property type="entry name" value="PHAGE-LIKE ELEMENT PBSX PROTEIN XKDP"/>
    <property type="match status" value="1"/>
</dbReference>
<evidence type="ECO:0000259" key="3">
    <source>
        <dbReference type="PROSITE" id="PS51782"/>
    </source>
</evidence>
<dbReference type="PANTHER" id="PTHR34700">
    <property type="entry name" value="POTASSIUM BINDING PROTEIN KBP"/>
    <property type="match status" value="1"/>
</dbReference>
<dbReference type="Proteomes" id="UP001595711">
    <property type="component" value="Unassembled WGS sequence"/>
</dbReference>
<reference evidence="5" key="1">
    <citation type="journal article" date="2019" name="Int. J. Syst. Evol. Microbiol.">
        <title>The Global Catalogue of Microorganisms (GCM) 10K type strain sequencing project: providing services to taxonomists for standard genome sequencing and annotation.</title>
        <authorList>
            <consortium name="The Broad Institute Genomics Platform"/>
            <consortium name="The Broad Institute Genome Sequencing Center for Infectious Disease"/>
            <person name="Wu L."/>
            <person name="Ma J."/>
        </authorList>
    </citation>
    <scope>NUCLEOTIDE SEQUENCE [LARGE SCALE GENOMIC DNA]</scope>
    <source>
        <strain evidence="5">KCTC 42182</strain>
    </source>
</reference>
<feature type="region of interest" description="Disordered" evidence="1">
    <location>
        <begin position="323"/>
        <end position="359"/>
    </location>
</feature>
<feature type="transmembrane region" description="Helical" evidence="2">
    <location>
        <begin position="6"/>
        <end position="26"/>
    </location>
</feature>
<keyword evidence="2" id="KW-1133">Transmembrane helix</keyword>
<gene>
    <name evidence="4" type="ORF">ACFOOQ_00085</name>
</gene>
<evidence type="ECO:0000256" key="2">
    <source>
        <dbReference type="SAM" id="Phobius"/>
    </source>
</evidence>
<feature type="compositionally biased region" description="Pro residues" evidence="1">
    <location>
        <begin position="349"/>
        <end position="359"/>
    </location>
</feature>
<feature type="compositionally biased region" description="Low complexity" evidence="1">
    <location>
        <begin position="330"/>
        <end position="348"/>
    </location>
</feature>
<sequence>MRGSRFFFILLGVAVAGILAVIFFGADSNKRGMPPQANMEAPPPVPPPTPAPAAGTVPTAPPSFDVVRISRNCTAVFAGRAMPGSVVVIKTGTREIGRVTADVRGEWVLVPDLPLEKGNQEFTLESQMQNQEPIKADASVVTVVPECQPGEGGEQAIAVLTPLEGASRLLQRPNEGKLDPARKGLALDAIEYDEKGNLILSGRAQPGATVQVYLNNEPIGVATADANGRWTLKPEKSVDPGIYSLRVDQVEQAGGKVASRVEMPFSRARPEDIQFDAQGKSVVVQPGNSLWRLARHIYGEGLRYTDIYKANQTQIRDPDLIYPGQIFSVPGQPQPQGQAPGQPAAPAAAPAPAPAKPQN</sequence>
<dbReference type="CDD" id="cd00118">
    <property type="entry name" value="LysM"/>
    <property type="match status" value="1"/>
</dbReference>
<organism evidence="4 5">
    <name type="scientific">Ferrovibrio xuzhouensis</name>
    <dbReference type="NCBI Taxonomy" id="1576914"/>
    <lineage>
        <taxon>Bacteria</taxon>
        <taxon>Pseudomonadati</taxon>
        <taxon>Pseudomonadota</taxon>
        <taxon>Alphaproteobacteria</taxon>
        <taxon>Rhodospirillales</taxon>
        <taxon>Rhodospirillaceae</taxon>
        <taxon>Ferrovibrio</taxon>
    </lineage>
</organism>
<comment type="caution">
    <text evidence="4">The sequence shown here is derived from an EMBL/GenBank/DDBJ whole genome shotgun (WGS) entry which is preliminary data.</text>
</comment>
<accession>A0ABV7V953</accession>
<keyword evidence="5" id="KW-1185">Reference proteome</keyword>
<protein>
    <submittedName>
        <fullName evidence="4">Ig-like domain-containing protein</fullName>
    </submittedName>
</protein>
<dbReference type="Pfam" id="PF19077">
    <property type="entry name" value="Big_13"/>
    <property type="match status" value="1"/>
</dbReference>
<dbReference type="PROSITE" id="PS51782">
    <property type="entry name" value="LYSM"/>
    <property type="match status" value="1"/>
</dbReference>
<name>A0ABV7V953_9PROT</name>
<dbReference type="InterPro" id="IPR052196">
    <property type="entry name" value="Bact_Kbp"/>
</dbReference>